<dbReference type="Proteomes" id="UP000031532">
    <property type="component" value="Unassembled WGS sequence"/>
</dbReference>
<proteinExistence type="predicted"/>
<name>A0A9X5EAJ0_9CYAN</name>
<evidence type="ECO:0000313" key="1">
    <source>
        <dbReference type="EMBL" id="NHC38272.1"/>
    </source>
</evidence>
<dbReference type="AlphaFoldDB" id="A0A9X5EAJ0"/>
<dbReference type="NCBIfam" id="NF037965">
    <property type="entry name" value="HetZ_rel_2"/>
    <property type="match status" value="1"/>
</dbReference>
<dbReference type="InterPro" id="IPR048033">
    <property type="entry name" value="HetZ-rel_2"/>
</dbReference>
<gene>
    <name evidence="1" type="ORF">QH73_0027225</name>
</gene>
<protein>
    <submittedName>
        <fullName evidence="1">Helix-turn-helix domain-containing protein</fullName>
    </submittedName>
</protein>
<evidence type="ECO:0000313" key="2">
    <source>
        <dbReference type="Proteomes" id="UP000031532"/>
    </source>
</evidence>
<dbReference type="EMBL" id="JTJC03000017">
    <property type="protein sequence ID" value="NHC38272.1"/>
    <property type="molecule type" value="Genomic_DNA"/>
</dbReference>
<accession>A0A9X5EAJ0</accession>
<reference evidence="1 2" key="1">
    <citation type="journal article" date="2015" name="Genome Announc.">
        <title>Draft Genome Sequence of the Terrestrial Cyanobacterium Scytonema millei VB511283, Isolated from Eastern India.</title>
        <authorList>
            <person name="Sen D."/>
            <person name="Chandrababunaidu M.M."/>
            <person name="Singh D."/>
            <person name="Sanghi N."/>
            <person name="Ghorai A."/>
            <person name="Mishra G.P."/>
            <person name="Madduluri M."/>
            <person name="Adhikary S.P."/>
            <person name="Tripathy S."/>
        </authorList>
    </citation>
    <scope>NUCLEOTIDE SEQUENCE [LARGE SCALE GENOMIC DNA]</scope>
    <source>
        <strain evidence="1 2">VB511283</strain>
    </source>
</reference>
<dbReference type="OrthoDB" id="417276at2"/>
<comment type="caution">
    <text evidence="1">The sequence shown here is derived from an EMBL/GenBank/DDBJ whole genome shotgun (WGS) entry which is preliminary data.</text>
</comment>
<organism evidence="1 2">
    <name type="scientific">Scytonema millei VB511283</name>
    <dbReference type="NCBI Taxonomy" id="1245923"/>
    <lineage>
        <taxon>Bacteria</taxon>
        <taxon>Bacillati</taxon>
        <taxon>Cyanobacteriota</taxon>
        <taxon>Cyanophyceae</taxon>
        <taxon>Nostocales</taxon>
        <taxon>Scytonemataceae</taxon>
        <taxon>Scytonema</taxon>
    </lineage>
</organism>
<sequence>MQVVMQTVKQGLEECHLMSKLATDLIQSWRSHLGTECPEQSDATRESIIRWLVGNAIENWEQLNTNEQAIAKQAMEYRFRIFKQRYLGMPPERAYRQLMTRLCSLELLRNKIRTLVSMSRDRQRQVTEVLQEVLQELLQSDRYMQQQIAWIAECTDDLKLRNALLFASLEEYCLRPIRSQPLLVYRFVNYLRRTARGGVTQVPVNNKLRLLSEEILGDDSDNSFSLLDPKAVADYQEEQSLEEQQTARQLVKQEFSSYLEENLGTTAAQWLQLYLQGKSQEAIAAQLNISVKEIYRLREKINYHAVRVFGLKHKPELVSEWLETSLIEHNMGLTQNQWEDFSRQLTPIQQQIVQLKKANQNNEEIAKTLNLKSHQVMTEWGKLYLIAQEMRSQT</sequence>
<dbReference type="RefSeq" id="WP_039713624.1">
    <property type="nucleotide sequence ID" value="NZ_JTJC03000017.1"/>
</dbReference>
<keyword evidence="2" id="KW-1185">Reference proteome</keyword>